<accession>A0A0B6ZSS1</accession>
<evidence type="ECO:0000313" key="2">
    <source>
        <dbReference type="EMBL" id="CEK70871.1"/>
    </source>
</evidence>
<dbReference type="EMBL" id="HACG01024006">
    <property type="protein sequence ID" value="CEK70871.1"/>
    <property type="molecule type" value="Transcribed_RNA"/>
</dbReference>
<feature type="compositionally biased region" description="Basic and acidic residues" evidence="1">
    <location>
        <begin position="128"/>
        <end position="157"/>
    </location>
</feature>
<feature type="non-terminal residue" evidence="2">
    <location>
        <position position="1"/>
    </location>
</feature>
<reference evidence="2" key="1">
    <citation type="submission" date="2014-12" db="EMBL/GenBank/DDBJ databases">
        <title>Insight into the proteome of Arion vulgaris.</title>
        <authorList>
            <person name="Aradska J."/>
            <person name="Bulat T."/>
            <person name="Smidak R."/>
            <person name="Sarate P."/>
            <person name="Gangsoo J."/>
            <person name="Sialana F."/>
            <person name="Bilban M."/>
            <person name="Lubec G."/>
        </authorList>
    </citation>
    <scope>NUCLEOTIDE SEQUENCE</scope>
    <source>
        <tissue evidence="2">Skin</tissue>
    </source>
</reference>
<gene>
    <name evidence="2" type="primary">ORF75960</name>
</gene>
<sequence>LSLKDRLTTTLSPNQGGSCSLSLKDRLKTNSSPHQGDSCSFSLKDQLNTNLNPKLESYSLKDRLIAKSTLNQGSINCVSLKDRLITKLIRGDNFEYHPQEPTDASRGKKPANSSRDSNNSTQNTNQNSKEKLQQYPDKKQKEDEKGEESDRNKDRQLNKNFASEGVQDMTLRPVKPPPTRSTIEESLHVLGLNSVQPPVAFCSSLEDLPDRPVFVNSLRSPLPNTS</sequence>
<dbReference type="AlphaFoldDB" id="A0A0B6ZSS1"/>
<organism evidence="2">
    <name type="scientific">Arion vulgaris</name>
    <dbReference type="NCBI Taxonomy" id="1028688"/>
    <lineage>
        <taxon>Eukaryota</taxon>
        <taxon>Metazoa</taxon>
        <taxon>Spiralia</taxon>
        <taxon>Lophotrochozoa</taxon>
        <taxon>Mollusca</taxon>
        <taxon>Gastropoda</taxon>
        <taxon>Heterobranchia</taxon>
        <taxon>Euthyneura</taxon>
        <taxon>Panpulmonata</taxon>
        <taxon>Eupulmonata</taxon>
        <taxon>Stylommatophora</taxon>
        <taxon>Helicina</taxon>
        <taxon>Arionoidea</taxon>
        <taxon>Arionidae</taxon>
        <taxon>Arion</taxon>
    </lineage>
</organism>
<protein>
    <submittedName>
        <fullName evidence="2">Uncharacterized protein</fullName>
    </submittedName>
</protein>
<proteinExistence type="predicted"/>
<name>A0A0B6ZSS1_9EUPU</name>
<feature type="region of interest" description="Disordered" evidence="1">
    <location>
        <begin position="95"/>
        <end position="181"/>
    </location>
</feature>
<feature type="compositionally biased region" description="Basic and acidic residues" evidence="1">
    <location>
        <begin position="95"/>
        <end position="106"/>
    </location>
</feature>
<evidence type="ECO:0000256" key="1">
    <source>
        <dbReference type="SAM" id="MobiDB-lite"/>
    </source>
</evidence>
<feature type="compositionally biased region" description="Low complexity" evidence="1">
    <location>
        <begin position="112"/>
        <end position="127"/>
    </location>
</feature>